<keyword evidence="2" id="KW-1133">Transmembrane helix</keyword>
<evidence type="ECO:0000313" key="3">
    <source>
        <dbReference type="EMBL" id="TDL26188.1"/>
    </source>
</evidence>
<dbReference type="EMBL" id="ML170162">
    <property type="protein sequence ID" value="TDL26188.1"/>
    <property type="molecule type" value="Genomic_DNA"/>
</dbReference>
<keyword evidence="4" id="KW-1185">Reference proteome</keyword>
<accession>A0A4Y7QG63</accession>
<dbReference type="VEuPathDB" id="FungiDB:BD410DRAFT_784252"/>
<keyword evidence="2" id="KW-0812">Transmembrane</keyword>
<gene>
    <name evidence="3" type="ORF">BD410DRAFT_784252</name>
</gene>
<sequence length="211" mass="23615">MCLLDGNSTTVPDCFYSVYFFPWSLHAESSSFAVQRHRHTTPLRFRIPPLHGAQSAPPTYKRRRNMIVDHHKPTTSEMQPAENPPSYDLATSETGPSSPTSSTAKHGNGKMAIESQPKPMYIPAGPSSYPSPMVYHYQNPMTGEHVTSLLPPNHPEMICLQEGRHIREVRYGLVGILTAIFWFPIGIGLCLLDRRVRCTRCGLHIEDGLCS</sequence>
<reference evidence="3 4" key="1">
    <citation type="submission" date="2018-06" db="EMBL/GenBank/DDBJ databases">
        <title>A transcriptomic atlas of mushroom development highlights an independent origin of complex multicellularity.</title>
        <authorList>
            <consortium name="DOE Joint Genome Institute"/>
            <person name="Krizsan K."/>
            <person name="Almasi E."/>
            <person name="Merenyi Z."/>
            <person name="Sahu N."/>
            <person name="Viragh M."/>
            <person name="Koszo T."/>
            <person name="Mondo S."/>
            <person name="Kiss B."/>
            <person name="Balint B."/>
            <person name="Kues U."/>
            <person name="Barry K."/>
            <person name="Hegedus J.C."/>
            <person name="Henrissat B."/>
            <person name="Johnson J."/>
            <person name="Lipzen A."/>
            <person name="Ohm R."/>
            <person name="Nagy I."/>
            <person name="Pangilinan J."/>
            <person name="Yan J."/>
            <person name="Xiong Y."/>
            <person name="Grigoriev I.V."/>
            <person name="Hibbett D.S."/>
            <person name="Nagy L.G."/>
        </authorList>
    </citation>
    <scope>NUCLEOTIDE SEQUENCE [LARGE SCALE GENOMIC DNA]</scope>
    <source>
        <strain evidence="3 4">SZMC22713</strain>
    </source>
</reference>
<keyword evidence="2" id="KW-0472">Membrane</keyword>
<proteinExistence type="predicted"/>
<feature type="region of interest" description="Disordered" evidence="1">
    <location>
        <begin position="71"/>
        <end position="119"/>
    </location>
</feature>
<dbReference type="Pfam" id="PF10164">
    <property type="entry name" value="BRI3"/>
    <property type="match status" value="1"/>
</dbReference>
<feature type="compositionally biased region" description="Low complexity" evidence="1">
    <location>
        <begin position="91"/>
        <end position="103"/>
    </location>
</feature>
<dbReference type="OrthoDB" id="2564984at2759"/>
<dbReference type="InterPro" id="IPR019317">
    <property type="entry name" value="BRI3"/>
</dbReference>
<feature type="transmembrane region" description="Helical" evidence="2">
    <location>
        <begin position="171"/>
        <end position="192"/>
    </location>
</feature>
<dbReference type="AlphaFoldDB" id="A0A4Y7QG63"/>
<dbReference type="Proteomes" id="UP000294933">
    <property type="component" value="Unassembled WGS sequence"/>
</dbReference>
<name>A0A4Y7QG63_9AGAM</name>
<evidence type="ECO:0000256" key="1">
    <source>
        <dbReference type="SAM" id="MobiDB-lite"/>
    </source>
</evidence>
<evidence type="ECO:0000313" key="4">
    <source>
        <dbReference type="Proteomes" id="UP000294933"/>
    </source>
</evidence>
<dbReference type="STRING" id="50990.A0A4Y7QG63"/>
<organism evidence="3 4">
    <name type="scientific">Rickenella mellea</name>
    <dbReference type="NCBI Taxonomy" id="50990"/>
    <lineage>
        <taxon>Eukaryota</taxon>
        <taxon>Fungi</taxon>
        <taxon>Dikarya</taxon>
        <taxon>Basidiomycota</taxon>
        <taxon>Agaricomycotina</taxon>
        <taxon>Agaricomycetes</taxon>
        <taxon>Hymenochaetales</taxon>
        <taxon>Rickenellaceae</taxon>
        <taxon>Rickenella</taxon>
    </lineage>
</organism>
<evidence type="ECO:0000256" key="2">
    <source>
        <dbReference type="SAM" id="Phobius"/>
    </source>
</evidence>
<protein>
    <submittedName>
        <fullName evidence="3">Uncharacterized protein</fullName>
    </submittedName>
</protein>